<comment type="caution">
    <text evidence="16">The sequence shown here is derived from an EMBL/GenBank/DDBJ whole genome shotgun (WGS) entry which is preliminary data.</text>
</comment>
<dbReference type="SMART" id="SM00400">
    <property type="entry name" value="ZnF_CHCC"/>
    <property type="match status" value="1"/>
</dbReference>
<dbReference type="GO" id="GO:0008270">
    <property type="term" value="F:zinc ion binding"/>
    <property type="evidence" value="ECO:0007669"/>
    <property type="project" value="UniProtKB-UniRule"/>
</dbReference>
<dbReference type="InterPro" id="IPR006171">
    <property type="entry name" value="TOPRIM_dom"/>
</dbReference>
<dbReference type="SMART" id="SM00493">
    <property type="entry name" value="TOPRIM"/>
    <property type="match status" value="1"/>
</dbReference>
<comment type="subunit">
    <text evidence="12">Monomer. Interacts with DnaB.</text>
</comment>
<evidence type="ECO:0000256" key="6">
    <source>
        <dbReference type="ARBA" id="ARBA00022723"/>
    </source>
</evidence>
<keyword evidence="5 12" id="KW-0235">DNA replication</keyword>
<protein>
    <recommendedName>
        <fullName evidence="12 13">DNA primase</fullName>
        <ecNumber evidence="12">2.7.7.101</ecNumber>
    </recommendedName>
</protein>
<dbReference type="GO" id="GO:0003677">
    <property type="term" value="F:DNA binding"/>
    <property type="evidence" value="ECO:0007669"/>
    <property type="project" value="UniProtKB-KW"/>
</dbReference>
<dbReference type="InterPro" id="IPR016136">
    <property type="entry name" value="DNA_helicase_N/primase_C"/>
</dbReference>
<dbReference type="PROSITE" id="PS50880">
    <property type="entry name" value="TOPRIM"/>
    <property type="match status" value="1"/>
</dbReference>
<keyword evidence="11 12" id="KW-0804">Transcription</keyword>
<evidence type="ECO:0000256" key="2">
    <source>
        <dbReference type="ARBA" id="ARBA00022515"/>
    </source>
</evidence>
<dbReference type="PIRSF" id="PIRSF002811">
    <property type="entry name" value="DnaG"/>
    <property type="match status" value="1"/>
</dbReference>
<dbReference type="HAMAP" id="MF_00974">
    <property type="entry name" value="DNA_primase_DnaG"/>
    <property type="match status" value="1"/>
</dbReference>
<dbReference type="Proteomes" id="UP000295195">
    <property type="component" value="Unassembled WGS sequence"/>
</dbReference>
<dbReference type="Pfam" id="PF08275">
    <property type="entry name" value="DNAG_N"/>
    <property type="match status" value="1"/>
</dbReference>
<gene>
    <name evidence="12" type="primary">dnaG</name>
    <name evidence="16" type="ORF">CEE75_12895</name>
</gene>
<dbReference type="InterPro" id="IPR036977">
    <property type="entry name" value="DNA_primase_Znf_CHC2"/>
</dbReference>
<dbReference type="Gene3D" id="1.20.50.20">
    <property type="entry name" value="DnaG, RNA polymerase domain, helical bundle"/>
    <property type="match status" value="1"/>
</dbReference>
<dbReference type="InterPro" id="IPR019475">
    <property type="entry name" value="DNA_primase_DnaB-bd"/>
</dbReference>
<evidence type="ECO:0000256" key="13">
    <source>
        <dbReference type="PIRNR" id="PIRNR002811"/>
    </source>
</evidence>
<evidence type="ECO:0000313" key="17">
    <source>
        <dbReference type="Proteomes" id="UP000295195"/>
    </source>
</evidence>
<comment type="catalytic activity">
    <reaction evidence="12">
        <text>ssDNA + n NTP = ssDNA/pppN(pN)n-1 hybrid + (n-1) diphosphate.</text>
        <dbReference type="EC" id="2.7.7.101"/>
    </reaction>
</comment>
<comment type="domain">
    <text evidence="12">Contains an N-terminal zinc-binding domain, a central core domain that contains the primase activity, and a C-terminal DnaB-binding domain.</text>
</comment>
<dbReference type="Pfam" id="PF10410">
    <property type="entry name" value="DnaB_bind"/>
    <property type="match status" value="1"/>
</dbReference>
<dbReference type="InterPro" id="IPR013264">
    <property type="entry name" value="DNAG_N"/>
</dbReference>
<keyword evidence="2 12" id="KW-0639">Primosome</keyword>
<dbReference type="FunFam" id="3.90.580.10:FF:000001">
    <property type="entry name" value="DNA primase"/>
    <property type="match status" value="1"/>
</dbReference>
<dbReference type="InterPro" id="IPR006295">
    <property type="entry name" value="DNA_primase_DnaG"/>
</dbReference>
<evidence type="ECO:0000256" key="8">
    <source>
        <dbReference type="ARBA" id="ARBA00022833"/>
    </source>
</evidence>
<dbReference type="EC" id="2.7.7.101" evidence="12"/>
<keyword evidence="10 12" id="KW-0238">DNA-binding</keyword>
<dbReference type="Gene3D" id="1.10.860.10">
    <property type="entry name" value="DNAb Helicase, Chain A"/>
    <property type="match status" value="1"/>
</dbReference>
<dbReference type="InterPro" id="IPR030846">
    <property type="entry name" value="DnaG_bac"/>
</dbReference>
<evidence type="ECO:0000256" key="9">
    <source>
        <dbReference type="ARBA" id="ARBA00022842"/>
    </source>
</evidence>
<dbReference type="InterPro" id="IPR050219">
    <property type="entry name" value="DnaG_primase"/>
</dbReference>
<feature type="zinc finger region" description="CHC2-type" evidence="12 14">
    <location>
        <begin position="70"/>
        <end position="94"/>
    </location>
</feature>
<organism evidence="16 17">
    <name type="scientific">Lactobacillus crispatus</name>
    <dbReference type="NCBI Taxonomy" id="47770"/>
    <lineage>
        <taxon>Bacteria</taxon>
        <taxon>Bacillati</taxon>
        <taxon>Bacillota</taxon>
        <taxon>Bacilli</taxon>
        <taxon>Lactobacillales</taxon>
        <taxon>Lactobacillaceae</taxon>
        <taxon>Lactobacillus</taxon>
    </lineage>
</organism>
<evidence type="ECO:0000256" key="4">
    <source>
        <dbReference type="ARBA" id="ARBA00022695"/>
    </source>
</evidence>
<keyword evidence="4 12" id="KW-0548">Nucleotidyltransferase</keyword>
<dbReference type="Gene3D" id="3.90.580.10">
    <property type="entry name" value="Zinc finger, CHC2-type domain"/>
    <property type="match status" value="1"/>
</dbReference>
<evidence type="ECO:0000256" key="1">
    <source>
        <dbReference type="ARBA" id="ARBA00022478"/>
    </source>
</evidence>
<dbReference type="InterPro" id="IPR002694">
    <property type="entry name" value="Znf_CHC2"/>
</dbReference>
<evidence type="ECO:0000256" key="11">
    <source>
        <dbReference type="ARBA" id="ARBA00023163"/>
    </source>
</evidence>
<dbReference type="InterPro" id="IPR034151">
    <property type="entry name" value="TOPRIM_DnaG_bac"/>
</dbReference>
<evidence type="ECO:0000256" key="10">
    <source>
        <dbReference type="ARBA" id="ARBA00023125"/>
    </source>
</evidence>
<proteinExistence type="inferred from homology"/>
<dbReference type="SUPFAM" id="SSF56731">
    <property type="entry name" value="DNA primase core"/>
    <property type="match status" value="1"/>
</dbReference>
<evidence type="ECO:0000259" key="15">
    <source>
        <dbReference type="PROSITE" id="PS50880"/>
    </source>
</evidence>
<dbReference type="GO" id="GO:1990077">
    <property type="term" value="C:primosome complex"/>
    <property type="evidence" value="ECO:0007669"/>
    <property type="project" value="UniProtKB-KW"/>
</dbReference>
<evidence type="ECO:0000256" key="7">
    <source>
        <dbReference type="ARBA" id="ARBA00022771"/>
    </source>
</evidence>
<accession>A0A4R6CQ39</accession>
<dbReference type="PANTHER" id="PTHR30313">
    <property type="entry name" value="DNA PRIMASE"/>
    <property type="match status" value="1"/>
</dbReference>
<dbReference type="PANTHER" id="PTHR30313:SF2">
    <property type="entry name" value="DNA PRIMASE"/>
    <property type="match status" value="1"/>
</dbReference>
<keyword evidence="9" id="KW-0460">Magnesium</keyword>
<evidence type="ECO:0000256" key="14">
    <source>
        <dbReference type="PIRSR" id="PIRSR002811-1"/>
    </source>
</evidence>
<comment type="similarity">
    <text evidence="12 13">Belongs to the DnaG primase family.</text>
</comment>
<dbReference type="AlphaFoldDB" id="A0A4R6CQ39"/>
<dbReference type="CDD" id="cd03364">
    <property type="entry name" value="TOPRIM_DnaG_primases"/>
    <property type="match status" value="1"/>
</dbReference>
<dbReference type="SUPFAM" id="SSF57783">
    <property type="entry name" value="Zinc beta-ribbon"/>
    <property type="match status" value="1"/>
</dbReference>
<keyword evidence="8 12" id="KW-0862">Zinc</keyword>
<dbReference type="GO" id="GO:0005737">
    <property type="term" value="C:cytoplasm"/>
    <property type="evidence" value="ECO:0007669"/>
    <property type="project" value="TreeGrafter"/>
</dbReference>
<sequence length="596" mass="68234">MTQFLYLLVSQSCIAVSLSATIDEKKRGTAMAGWVSKKEIEKVKKSVNIVDVVSHYVQLTQEGNDYIGLCPFHREKTPSFKVNPKGQFFKCFGCGKGGNVFKFLMLKNDIGFADSVKLAEQFMDATPVTNTVKTQEKPVELNLLYKINHEASYFFYRVLLDTKTGERGRKYLADRKIGQDEINHFQLGYAPEDGNIFLTYLRKRNFTDSQIIKSGLYFIGSNGELVCRFRDRIMFPVLNSEGVFAGFAGRLVAKNRNEPKYLNSPTTDSFKKSELLYHLSETRYTQAQEKQIVLFEGFMDVISAYKAGIQSSVASMGTSLTQEQVGLLAKNSNNKQIVINYDGDSAGRNATERALALFERYGGFNVKVVALPDSLDPDEYIKRFGSKKYAQCVKSAIKPSDFLINHWEKKFDLKTENGKKEYIDYVLNYISGLNDPHRKSRMLQTVAKRIGVDEYELQVEFSYRNKHNAPQNEKLKGYTTYDRFTDAQNSSIPKIQRKSNKSDDVQQHLLMLYLHSKAARKIIDEKDFAFPNSDYQDVRQKYKLFKDANPNAKISKFFNALDDHFQWIIVNLESNEKPLEFTLMEITSLIDSLSTK</sequence>
<dbReference type="Gene3D" id="3.40.1360.10">
    <property type="match status" value="1"/>
</dbReference>
<dbReference type="Pfam" id="PF13155">
    <property type="entry name" value="Toprim_2"/>
    <property type="match status" value="1"/>
</dbReference>
<evidence type="ECO:0000313" key="16">
    <source>
        <dbReference type="EMBL" id="TDN28495.1"/>
    </source>
</evidence>
<comment type="cofactor">
    <cofactor evidence="12 13 14">
        <name>Zn(2+)</name>
        <dbReference type="ChEBI" id="CHEBI:29105"/>
    </cofactor>
    <text evidence="12 13 14">Binds 1 zinc ion per monomer.</text>
</comment>
<reference evidence="16 17" key="1">
    <citation type="submission" date="2017-06" db="EMBL/GenBank/DDBJ databases">
        <authorList>
            <person name="Swanenburg J."/>
            <person name="Kort R."/>
        </authorList>
    </citation>
    <scope>NUCLEOTIDE SEQUENCE [LARGE SCALE GENOMIC DNA]</scope>
    <source>
        <strain evidence="16 17">RL05</strain>
    </source>
</reference>
<feature type="domain" description="Toprim" evidence="15">
    <location>
        <begin position="290"/>
        <end position="374"/>
    </location>
</feature>
<dbReference type="EMBL" id="NKLP01000285">
    <property type="protein sequence ID" value="TDN28495.1"/>
    <property type="molecule type" value="Genomic_DNA"/>
</dbReference>
<dbReference type="Gene3D" id="3.90.980.10">
    <property type="entry name" value="DNA primase, catalytic core, N-terminal domain"/>
    <property type="match status" value="1"/>
</dbReference>
<dbReference type="InterPro" id="IPR037068">
    <property type="entry name" value="DNA_primase_core_N_sf"/>
</dbReference>
<dbReference type="GO" id="GO:0000428">
    <property type="term" value="C:DNA-directed RNA polymerase complex"/>
    <property type="evidence" value="ECO:0007669"/>
    <property type="project" value="UniProtKB-KW"/>
</dbReference>
<keyword evidence="6 12" id="KW-0479">Metal-binding</keyword>
<evidence type="ECO:0000256" key="5">
    <source>
        <dbReference type="ARBA" id="ARBA00022705"/>
    </source>
</evidence>
<keyword evidence="7 12" id="KW-0863">Zinc-finger</keyword>
<keyword evidence="1 12" id="KW-0240">DNA-directed RNA polymerase</keyword>
<dbReference type="NCBIfam" id="TIGR01391">
    <property type="entry name" value="dnaG"/>
    <property type="match status" value="1"/>
</dbReference>
<dbReference type="RefSeq" id="WP_133476820.1">
    <property type="nucleotide sequence ID" value="NZ_NKLP01000285.1"/>
</dbReference>
<dbReference type="Pfam" id="PF01807">
    <property type="entry name" value="Zn_ribbon_DnaG"/>
    <property type="match status" value="1"/>
</dbReference>
<dbReference type="GO" id="GO:0006269">
    <property type="term" value="P:DNA replication, synthesis of primer"/>
    <property type="evidence" value="ECO:0007669"/>
    <property type="project" value="UniProtKB-UniRule"/>
</dbReference>
<name>A0A4R6CQ39_9LACO</name>
<keyword evidence="3 12" id="KW-0808">Transferase</keyword>
<evidence type="ECO:0000256" key="3">
    <source>
        <dbReference type="ARBA" id="ARBA00022679"/>
    </source>
</evidence>
<evidence type="ECO:0000256" key="12">
    <source>
        <dbReference type="HAMAP-Rule" id="MF_00974"/>
    </source>
</evidence>
<comment type="function">
    <text evidence="12 13">RNA polymerase that catalyzes the synthesis of short RNA molecules used as primers for DNA polymerase during DNA replication.</text>
</comment>
<dbReference type="GO" id="GO:0003899">
    <property type="term" value="F:DNA-directed RNA polymerase activity"/>
    <property type="evidence" value="ECO:0007669"/>
    <property type="project" value="UniProtKB-UniRule"/>
</dbReference>